<dbReference type="PANTHER" id="PTHR12598">
    <property type="entry name" value="COPPER HOMEOSTASIS PROTEIN CUTC"/>
    <property type="match status" value="1"/>
</dbReference>
<evidence type="ECO:0000256" key="1">
    <source>
        <dbReference type="ARBA" id="ARBA00007768"/>
    </source>
</evidence>
<dbReference type="RefSeq" id="WP_179716783.1">
    <property type="nucleotide sequence ID" value="NZ_BAABFH010000001.1"/>
</dbReference>
<name>A0A853AB51_9PSEU</name>
<dbReference type="GO" id="GO:0005507">
    <property type="term" value="F:copper ion binding"/>
    <property type="evidence" value="ECO:0007669"/>
    <property type="project" value="TreeGrafter"/>
</dbReference>
<dbReference type="InterPro" id="IPR005627">
    <property type="entry name" value="CutC-like"/>
</dbReference>
<comment type="similarity">
    <text evidence="1">Belongs to the CutC family.</text>
</comment>
<dbReference type="PANTHER" id="PTHR12598:SF0">
    <property type="entry name" value="COPPER HOMEOSTASIS PROTEIN CUTC HOMOLOG"/>
    <property type="match status" value="1"/>
</dbReference>
<gene>
    <name evidence="3" type="ORF">HNR68_000252</name>
</gene>
<protein>
    <recommendedName>
        <fullName evidence="2">Copper homeostasis protein cutC homolog</fullName>
    </recommendedName>
</protein>
<dbReference type="InterPro" id="IPR036822">
    <property type="entry name" value="CutC-like_dom_sf"/>
</dbReference>
<dbReference type="Proteomes" id="UP000587002">
    <property type="component" value="Unassembled WGS sequence"/>
</dbReference>
<sequence length="221" mass="23387">MSGSLLEVIALDAADAEAAQAGGADRVELCRDLAADGLTPDPATVRSVLAATDLPVRVMVREDAGFTADVDLLRRRVGELREAGAQEFVLGFLDEHGQVDVGSTRAVVTELGGCPWTFHRAVDHAAQYRMAWNHAVSLSPDTVLTAGDPDGVDEGLPHLRELAAVQDVEGVRLLVGGGLREEHVPDLRAAGVRAFHVGSGARTSGAVDADRVRAWRELLDS</sequence>
<dbReference type="EMBL" id="JACCFJ010000001">
    <property type="protein sequence ID" value="NYI81622.1"/>
    <property type="molecule type" value="Genomic_DNA"/>
</dbReference>
<evidence type="ECO:0000256" key="2">
    <source>
        <dbReference type="ARBA" id="ARBA00019014"/>
    </source>
</evidence>
<dbReference type="AlphaFoldDB" id="A0A853AB51"/>
<evidence type="ECO:0000313" key="3">
    <source>
        <dbReference type="EMBL" id="NYI81622.1"/>
    </source>
</evidence>
<dbReference type="Gene3D" id="3.20.20.380">
    <property type="entry name" value="Copper homeostasis (CutC) domain"/>
    <property type="match status" value="1"/>
</dbReference>
<evidence type="ECO:0000313" key="4">
    <source>
        <dbReference type="Proteomes" id="UP000587002"/>
    </source>
</evidence>
<accession>A0A853AB51</accession>
<comment type="caution">
    <text evidence="3">The sequence shown here is derived from an EMBL/GenBank/DDBJ whole genome shotgun (WGS) entry which is preliminary data.</text>
</comment>
<dbReference type="SUPFAM" id="SSF110395">
    <property type="entry name" value="CutC-like"/>
    <property type="match status" value="1"/>
</dbReference>
<proteinExistence type="inferred from homology"/>
<dbReference type="Pfam" id="PF03932">
    <property type="entry name" value="CutC"/>
    <property type="match status" value="1"/>
</dbReference>
<reference evidence="3 4" key="1">
    <citation type="submission" date="2020-07" db="EMBL/GenBank/DDBJ databases">
        <title>Sequencing the genomes of 1000 actinobacteria strains.</title>
        <authorList>
            <person name="Klenk H.-P."/>
        </authorList>
    </citation>
    <scope>NUCLEOTIDE SEQUENCE [LARGE SCALE GENOMIC DNA]</scope>
    <source>
        <strain evidence="3 4">DSM 44065</strain>
    </source>
</reference>
<keyword evidence="4" id="KW-1185">Reference proteome</keyword>
<organism evidence="3 4">
    <name type="scientific">Saccharopolyspora hordei</name>
    <dbReference type="NCBI Taxonomy" id="1838"/>
    <lineage>
        <taxon>Bacteria</taxon>
        <taxon>Bacillati</taxon>
        <taxon>Actinomycetota</taxon>
        <taxon>Actinomycetes</taxon>
        <taxon>Pseudonocardiales</taxon>
        <taxon>Pseudonocardiaceae</taxon>
        <taxon>Saccharopolyspora</taxon>
    </lineage>
</organism>